<evidence type="ECO:0000313" key="1">
    <source>
        <dbReference type="EMBL" id="TGE29016.1"/>
    </source>
</evidence>
<dbReference type="EMBL" id="SRMB01000001">
    <property type="protein sequence ID" value="TGE29016.1"/>
    <property type="molecule type" value="Genomic_DNA"/>
</dbReference>
<accession>A0A4Z0QHQ9</accession>
<organism evidence="1 2">
    <name type="scientific">Hymenobacter metallicola</name>
    <dbReference type="NCBI Taxonomy" id="2563114"/>
    <lineage>
        <taxon>Bacteria</taxon>
        <taxon>Pseudomonadati</taxon>
        <taxon>Bacteroidota</taxon>
        <taxon>Cytophagia</taxon>
        <taxon>Cytophagales</taxon>
        <taxon>Hymenobacteraceae</taxon>
        <taxon>Hymenobacter</taxon>
    </lineage>
</organism>
<dbReference type="OrthoDB" id="6400584at2"/>
<dbReference type="AlphaFoldDB" id="A0A4Z0QHQ9"/>
<protein>
    <submittedName>
        <fullName evidence="1">Uncharacterized protein</fullName>
    </submittedName>
</protein>
<proteinExistence type="predicted"/>
<reference evidence="1 2" key="1">
    <citation type="submission" date="2019-04" db="EMBL/GenBank/DDBJ databases">
        <authorList>
            <person name="Feng G."/>
            <person name="Zhang J."/>
            <person name="Zhu H."/>
        </authorList>
    </citation>
    <scope>NUCLEOTIDE SEQUENCE [LARGE SCALE GENOMIC DNA]</scope>
    <source>
        <strain evidence="1 2">9PBR-1</strain>
    </source>
</reference>
<sequence length="142" mass="16494">MEFLNFTLDGQNIGLEWSNGGYADLHNSFKFVDLQYAPAAATLRLRWQKSTGDWAKNVPWQGLHLVFEGVTYFRVKERDPDFPISEDDCLRDICCTPSEMRDDFDNCYTGRNWPAEYDLQLVFQSEWGIKVNAVTVRLQLES</sequence>
<gene>
    <name evidence="1" type="ORF">E5K02_06045</name>
</gene>
<evidence type="ECO:0000313" key="2">
    <source>
        <dbReference type="Proteomes" id="UP000298471"/>
    </source>
</evidence>
<name>A0A4Z0QHQ9_9BACT</name>
<keyword evidence="2" id="KW-1185">Reference proteome</keyword>
<comment type="caution">
    <text evidence="1">The sequence shown here is derived from an EMBL/GenBank/DDBJ whole genome shotgun (WGS) entry which is preliminary data.</text>
</comment>
<dbReference type="Proteomes" id="UP000298471">
    <property type="component" value="Unassembled WGS sequence"/>
</dbReference>
<dbReference type="RefSeq" id="WP_135393035.1">
    <property type="nucleotide sequence ID" value="NZ_SRMB01000001.1"/>
</dbReference>